<feature type="domain" description="MBG" evidence="1">
    <location>
        <begin position="698"/>
        <end position="766"/>
    </location>
</feature>
<dbReference type="AlphaFoldDB" id="A0AAP2CN73"/>
<dbReference type="InterPro" id="IPR041286">
    <property type="entry name" value="MBG_2"/>
</dbReference>
<evidence type="ECO:0000259" key="1">
    <source>
        <dbReference type="Pfam" id="PF18676"/>
    </source>
</evidence>
<dbReference type="Gene3D" id="3.30.160.710">
    <property type="match status" value="8"/>
</dbReference>
<dbReference type="EMBL" id="JAHCMY010000016">
    <property type="protein sequence ID" value="MBS9525630.1"/>
    <property type="molecule type" value="Genomic_DNA"/>
</dbReference>
<feature type="domain" description="MBG" evidence="1">
    <location>
        <begin position="378"/>
        <end position="450"/>
    </location>
</feature>
<evidence type="ECO:0000313" key="3">
    <source>
        <dbReference type="Proteomes" id="UP001319104"/>
    </source>
</evidence>
<dbReference type="NCBIfam" id="TIGR04131">
    <property type="entry name" value="Bac_Flav_CTERM"/>
    <property type="match status" value="1"/>
</dbReference>
<reference evidence="2 3" key="1">
    <citation type="submission" date="2021-05" db="EMBL/GenBank/DDBJ databases">
        <authorList>
            <person name="Zhang Z.D."/>
            <person name="Osman G."/>
        </authorList>
    </citation>
    <scope>NUCLEOTIDE SEQUENCE [LARGE SCALE GENOMIC DNA]</scope>
    <source>
        <strain evidence="2 3">KCTC 32217</strain>
    </source>
</reference>
<proteinExistence type="predicted"/>
<organism evidence="2 3">
    <name type="scientific">Litoribacter ruber</name>
    <dbReference type="NCBI Taxonomy" id="702568"/>
    <lineage>
        <taxon>Bacteria</taxon>
        <taxon>Pseudomonadati</taxon>
        <taxon>Bacteroidota</taxon>
        <taxon>Cytophagia</taxon>
        <taxon>Cytophagales</taxon>
        <taxon>Cyclobacteriaceae</taxon>
        <taxon>Litoribacter</taxon>
    </lineage>
</organism>
<keyword evidence="3" id="KW-1185">Reference proteome</keyword>
<name>A0AAP2CN73_9BACT</name>
<dbReference type="Pfam" id="PF18676">
    <property type="entry name" value="MBG_2"/>
    <property type="match status" value="10"/>
</dbReference>
<feature type="non-terminal residue" evidence="2">
    <location>
        <position position="1"/>
    </location>
</feature>
<evidence type="ECO:0000313" key="2">
    <source>
        <dbReference type="EMBL" id="MBS9525630.1"/>
    </source>
</evidence>
<dbReference type="RefSeq" id="WP_213946490.1">
    <property type="nucleotide sequence ID" value="NZ_JAHCMY010000016.1"/>
</dbReference>
<feature type="domain" description="MBG" evidence="1">
    <location>
        <begin position="615"/>
        <end position="687"/>
    </location>
</feature>
<feature type="domain" description="MBG" evidence="1">
    <location>
        <begin position="220"/>
        <end position="292"/>
    </location>
</feature>
<dbReference type="InterPro" id="IPR026341">
    <property type="entry name" value="T9SS_type_B"/>
</dbReference>
<sequence>LTFEYIGLVNDDTHTEAIPVITTDAKVGSNVGVYDITLAQAKDQNYHITLKDAKLEITPAALTIKAEDKSKVYGEENPELTFEYIGLVNDDTHTEAIPEITTDAKVGSNVGVYDITLAQAKDQNYHITLKDAKLEITPAALTIKAEDKSKVYGEENPKLTFVDEGLVNGDTQTEAIPEITTDAKAGSNVGVNDITLAQAKDQNYHITLKDAKLEITPAALTIKAVDKSKVYGEENPKLTFVYEGLVNGDTQTEAIPEITTDAKVGSNVGIYDIVLAQAKDQNYTITLEDAKLEITPAALTIKAEDKSKVYGEENPKLTFVYEGLVNGDTHTEAIPEITTDAKVGSNVGIYDIVLAQAKDQNYTITLEDAKLEITPAALTIKAEDKSKVYGEENPKLTFVYEGLVNGDTHTEAIPEITTDAKVGSNVGIYDIVLAQAKDQNYTITLEDAKLEITPAALTIKAEDKSKVYGDENPKLTFVYEGLVNGDTQTEAIPVITTDAKVGSNVGVYDIKLAQANDQNYTITLEDAKLEITPAALTIKAEDKSKVYGEENPKLTFVYEGLVNGDTNTEAIPVITMDAKAVSNVGFYDIVLAQAKDQNYTITLEDAKLEITPAALTIKAEDKSKVYGEENPKLTFAYEGLVNGDTQTDTAPVITTKATSGSSIGIYEITLAGAKDQNYKINLENAQLEITPADLFIKVTAGQGKIYGQQDKNLEFNVKGLMANDGEEVFTGTLIRENGELPGEYNIERGSLSAGNNYVIRFESGVFHISAVTVEMIMDPADVEAAWGQLPEMPEMLVVMSQDGRFLEIPVTWDFSQADNLARGVYTVTGSLQPIDGVINPKDLFSTISFTVLPKGKPEDLTMSNDTFKGSIKEFFIHVAHLTVIDPLDDIHFMELVEGVYDNGYFELIDNSLYWSSAERVAGKTTFTIQVRITDRDGNELLKSFVINRSRLEVDEITIYNTFTPDGDGVNDDWGINDLRFYSGVSISVFERSGKRVFYTEDPDQRWDGTFNNINLASGTYYYVVEIKELNKVRKGMLTILKK</sequence>
<protein>
    <submittedName>
        <fullName evidence="2">Gliding motility-associated C-terminal domain-containing protein</fullName>
    </submittedName>
</protein>
<feature type="domain" description="MBG" evidence="1">
    <location>
        <begin position="62"/>
        <end position="134"/>
    </location>
</feature>
<feature type="domain" description="MBG" evidence="1">
    <location>
        <begin position="457"/>
        <end position="529"/>
    </location>
</feature>
<comment type="caution">
    <text evidence="2">The sequence shown here is derived from an EMBL/GenBank/DDBJ whole genome shotgun (WGS) entry which is preliminary data.</text>
</comment>
<gene>
    <name evidence="2" type="ORF">KI659_16550</name>
</gene>
<dbReference type="Pfam" id="PF13585">
    <property type="entry name" value="CHU_C"/>
    <property type="match status" value="1"/>
</dbReference>
<feature type="domain" description="MBG" evidence="1">
    <location>
        <begin position="536"/>
        <end position="608"/>
    </location>
</feature>
<feature type="domain" description="MBG" evidence="1">
    <location>
        <begin position="299"/>
        <end position="371"/>
    </location>
</feature>
<accession>A0AAP2CN73</accession>
<dbReference type="Proteomes" id="UP001319104">
    <property type="component" value="Unassembled WGS sequence"/>
</dbReference>
<feature type="domain" description="MBG" evidence="1">
    <location>
        <begin position="1"/>
        <end position="55"/>
    </location>
</feature>
<feature type="domain" description="MBG" evidence="1">
    <location>
        <begin position="141"/>
        <end position="213"/>
    </location>
</feature>